<evidence type="ECO:0000256" key="2">
    <source>
        <dbReference type="ARBA" id="ARBA00022741"/>
    </source>
</evidence>
<dbReference type="Gene3D" id="3.40.50.300">
    <property type="entry name" value="P-loop containing nucleotide triphosphate hydrolases"/>
    <property type="match status" value="1"/>
</dbReference>
<evidence type="ECO:0000256" key="6">
    <source>
        <dbReference type="NCBIfam" id="TIGR00152"/>
    </source>
</evidence>
<proteinExistence type="inferred from homology"/>
<keyword evidence="5" id="KW-0963">Cytoplasm</keyword>
<gene>
    <name evidence="5" type="primary">coaE</name>
    <name evidence="7" type="ORF">BC748_2745</name>
</gene>
<dbReference type="PANTHER" id="PTHR10695:SF46">
    <property type="entry name" value="BIFUNCTIONAL COENZYME A SYNTHASE-RELATED"/>
    <property type="match status" value="1"/>
</dbReference>
<organism evidence="7 8">
    <name type="scientific">Flavobacterium dankookense</name>
    <dbReference type="NCBI Taxonomy" id="706186"/>
    <lineage>
        <taxon>Bacteria</taxon>
        <taxon>Pseudomonadati</taxon>
        <taxon>Bacteroidota</taxon>
        <taxon>Flavobacteriia</taxon>
        <taxon>Flavobacteriales</taxon>
        <taxon>Flavobacteriaceae</taxon>
        <taxon>Flavobacterium</taxon>
    </lineage>
</organism>
<comment type="subcellular location">
    <subcellularLocation>
        <location evidence="5">Cytoplasm</location>
    </subcellularLocation>
</comment>
<evidence type="ECO:0000256" key="4">
    <source>
        <dbReference type="ARBA" id="ARBA00022993"/>
    </source>
</evidence>
<comment type="pathway">
    <text evidence="5">Cofactor biosynthesis; coenzyme A biosynthesis; CoA from (R)-pantothenate: step 5/5.</text>
</comment>
<keyword evidence="3 5" id="KW-0067">ATP-binding</keyword>
<dbReference type="CDD" id="cd02022">
    <property type="entry name" value="DPCK"/>
    <property type="match status" value="1"/>
</dbReference>
<dbReference type="AlphaFoldDB" id="A0A4R6Q7D6"/>
<dbReference type="SUPFAM" id="SSF52540">
    <property type="entry name" value="P-loop containing nucleoside triphosphate hydrolases"/>
    <property type="match status" value="1"/>
</dbReference>
<comment type="function">
    <text evidence="5">Catalyzes the phosphorylation of the 3'-hydroxyl group of dephosphocoenzyme A to form coenzyme A.</text>
</comment>
<evidence type="ECO:0000256" key="5">
    <source>
        <dbReference type="HAMAP-Rule" id="MF_00376"/>
    </source>
</evidence>
<comment type="caution">
    <text evidence="7">The sequence shown here is derived from an EMBL/GenBank/DDBJ whole genome shotgun (WGS) entry which is preliminary data.</text>
</comment>
<dbReference type="GO" id="GO:0004140">
    <property type="term" value="F:dephospho-CoA kinase activity"/>
    <property type="evidence" value="ECO:0007669"/>
    <property type="project" value="UniProtKB-UniRule"/>
</dbReference>
<dbReference type="GO" id="GO:0015937">
    <property type="term" value="P:coenzyme A biosynthetic process"/>
    <property type="evidence" value="ECO:0007669"/>
    <property type="project" value="UniProtKB-UniRule"/>
</dbReference>
<feature type="binding site" evidence="5">
    <location>
        <begin position="12"/>
        <end position="17"/>
    </location>
    <ligand>
        <name>ATP</name>
        <dbReference type="ChEBI" id="CHEBI:30616"/>
    </ligand>
</feature>
<evidence type="ECO:0000256" key="1">
    <source>
        <dbReference type="ARBA" id="ARBA00009018"/>
    </source>
</evidence>
<dbReference type="PROSITE" id="PS51219">
    <property type="entry name" value="DPCK"/>
    <property type="match status" value="1"/>
</dbReference>
<evidence type="ECO:0000313" key="8">
    <source>
        <dbReference type="Proteomes" id="UP000295260"/>
    </source>
</evidence>
<sequence length="194" mass="22341">MTKIIGLTGGIGSGKTTIANYFKSKGIPVYIADDEAKNILQTKEVQLEIRTVFGNTVFSDDKVDKNKLAEFVFSNPEKLKILNSIIHPKVKNHFDNWVEKQQNFPFVIKEAAILFESGSYKLCDKIITIVVPLDERIQRVIHRDTTSYENVMRRINNQWTDEQRMSKSDYIIYNSDLEIAKKQANSILKILKNQ</sequence>
<keyword evidence="2 5" id="KW-0547">Nucleotide-binding</keyword>
<dbReference type="InterPro" id="IPR001977">
    <property type="entry name" value="Depp_CoAkinase"/>
</dbReference>
<keyword evidence="5 7" id="KW-0418">Kinase</keyword>
<comment type="similarity">
    <text evidence="1 5">Belongs to the CoaE family.</text>
</comment>
<dbReference type="UniPathway" id="UPA00241">
    <property type="reaction ID" value="UER00356"/>
</dbReference>
<evidence type="ECO:0000256" key="3">
    <source>
        <dbReference type="ARBA" id="ARBA00022840"/>
    </source>
</evidence>
<dbReference type="RefSeq" id="WP_133533936.1">
    <property type="nucleotide sequence ID" value="NZ_SNXR01000018.1"/>
</dbReference>
<dbReference type="HAMAP" id="MF_00376">
    <property type="entry name" value="Dephospho_CoA_kinase"/>
    <property type="match status" value="1"/>
</dbReference>
<accession>A0A4R6Q7D6</accession>
<dbReference type="EC" id="2.7.1.24" evidence="5 6"/>
<name>A0A4R6Q7D6_9FLAO</name>
<dbReference type="Pfam" id="PF01121">
    <property type="entry name" value="CoaE"/>
    <property type="match status" value="1"/>
</dbReference>
<dbReference type="GO" id="GO:0005524">
    <property type="term" value="F:ATP binding"/>
    <property type="evidence" value="ECO:0007669"/>
    <property type="project" value="UniProtKB-UniRule"/>
</dbReference>
<dbReference type="PANTHER" id="PTHR10695">
    <property type="entry name" value="DEPHOSPHO-COA KINASE-RELATED"/>
    <property type="match status" value="1"/>
</dbReference>
<keyword evidence="8" id="KW-1185">Reference proteome</keyword>
<dbReference type="InterPro" id="IPR027417">
    <property type="entry name" value="P-loop_NTPase"/>
</dbReference>
<keyword evidence="5" id="KW-0808">Transferase</keyword>
<comment type="catalytic activity">
    <reaction evidence="5">
        <text>3'-dephospho-CoA + ATP = ADP + CoA + H(+)</text>
        <dbReference type="Rhea" id="RHEA:18245"/>
        <dbReference type="ChEBI" id="CHEBI:15378"/>
        <dbReference type="ChEBI" id="CHEBI:30616"/>
        <dbReference type="ChEBI" id="CHEBI:57287"/>
        <dbReference type="ChEBI" id="CHEBI:57328"/>
        <dbReference type="ChEBI" id="CHEBI:456216"/>
        <dbReference type="EC" id="2.7.1.24"/>
    </reaction>
</comment>
<reference evidence="7 8" key="1">
    <citation type="submission" date="2019-03" db="EMBL/GenBank/DDBJ databases">
        <title>Genomic Encyclopedia of Archaeal and Bacterial Type Strains, Phase II (KMG-II): from individual species to whole genera.</title>
        <authorList>
            <person name="Goeker M."/>
        </authorList>
    </citation>
    <scope>NUCLEOTIDE SEQUENCE [LARGE SCALE GENOMIC DNA]</scope>
    <source>
        <strain evidence="7 8">DSM 25687</strain>
    </source>
</reference>
<dbReference type="Proteomes" id="UP000295260">
    <property type="component" value="Unassembled WGS sequence"/>
</dbReference>
<protein>
    <recommendedName>
        <fullName evidence="5 6">Dephospho-CoA kinase</fullName>
        <ecNumber evidence="5 6">2.7.1.24</ecNumber>
    </recommendedName>
    <alternativeName>
        <fullName evidence="5">Dephosphocoenzyme A kinase</fullName>
    </alternativeName>
</protein>
<dbReference type="EMBL" id="SNXR01000018">
    <property type="protein sequence ID" value="TDP57533.1"/>
    <property type="molecule type" value="Genomic_DNA"/>
</dbReference>
<dbReference type="GO" id="GO:0005737">
    <property type="term" value="C:cytoplasm"/>
    <property type="evidence" value="ECO:0007669"/>
    <property type="project" value="UniProtKB-SubCell"/>
</dbReference>
<keyword evidence="4 5" id="KW-0173">Coenzyme A biosynthesis</keyword>
<dbReference type="OrthoDB" id="9812943at2"/>
<evidence type="ECO:0000313" key="7">
    <source>
        <dbReference type="EMBL" id="TDP57533.1"/>
    </source>
</evidence>
<dbReference type="NCBIfam" id="TIGR00152">
    <property type="entry name" value="dephospho-CoA kinase"/>
    <property type="match status" value="1"/>
</dbReference>